<dbReference type="Pfam" id="PF00839">
    <property type="entry name" value="Cys_rich_FGFR"/>
    <property type="match status" value="1"/>
</dbReference>
<accession>A0A0R3MHS3</accession>
<protein>
    <recommendedName>
        <fullName evidence="4">Cysteine rich repeat-containing protein</fullName>
    </recommendedName>
</protein>
<evidence type="ECO:0008006" key="4">
    <source>
        <dbReference type="Google" id="ProtNLM"/>
    </source>
</evidence>
<sequence>MTKILFVIPLVLITSAAAAQSPQERQKGHDACSRDVSRYCRAHMQEGDQVVLACLKQNRAKISKGCQQMLASHGQ</sequence>
<gene>
    <name evidence="2" type="ORF">CQ14_13160</name>
</gene>
<dbReference type="OrthoDB" id="8248423at2"/>
<feature type="chain" id="PRO_5006444242" description="Cysteine rich repeat-containing protein" evidence="1">
    <location>
        <begin position="20"/>
        <end position="75"/>
    </location>
</feature>
<evidence type="ECO:0000313" key="2">
    <source>
        <dbReference type="EMBL" id="KRR17317.1"/>
    </source>
</evidence>
<dbReference type="AlphaFoldDB" id="A0A0R3MHS3"/>
<evidence type="ECO:0000256" key="1">
    <source>
        <dbReference type="SAM" id="SignalP"/>
    </source>
</evidence>
<name>A0A0R3MHS3_9BRAD</name>
<dbReference type="Proteomes" id="UP000051660">
    <property type="component" value="Unassembled WGS sequence"/>
</dbReference>
<dbReference type="GO" id="GO:0016020">
    <property type="term" value="C:membrane"/>
    <property type="evidence" value="ECO:0007669"/>
    <property type="project" value="InterPro"/>
</dbReference>
<keyword evidence="1" id="KW-0732">Signal</keyword>
<reference evidence="2 3" key="1">
    <citation type="submission" date="2014-03" db="EMBL/GenBank/DDBJ databases">
        <title>Bradyrhizobium valentinum sp. nov., isolated from effective nodules of Lupinus mariae-josephae, a lupine endemic of basic-lime soils in Eastern Spain.</title>
        <authorList>
            <person name="Duran D."/>
            <person name="Rey L."/>
            <person name="Navarro A."/>
            <person name="Busquets A."/>
            <person name="Imperial J."/>
            <person name="Ruiz-Argueso T."/>
        </authorList>
    </citation>
    <scope>NUCLEOTIDE SEQUENCE [LARGE SCALE GENOMIC DNA]</scope>
    <source>
        <strain evidence="2 3">CCBAU 23086</strain>
    </source>
</reference>
<comment type="caution">
    <text evidence="2">The sequence shown here is derived from an EMBL/GenBank/DDBJ whole genome shotgun (WGS) entry which is preliminary data.</text>
</comment>
<dbReference type="InterPro" id="IPR001893">
    <property type="entry name" value="Cys-rich_GLG1_repeat"/>
</dbReference>
<feature type="signal peptide" evidence="1">
    <location>
        <begin position="1"/>
        <end position="19"/>
    </location>
</feature>
<evidence type="ECO:0000313" key="3">
    <source>
        <dbReference type="Proteomes" id="UP000051660"/>
    </source>
</evidence>
<organism evidence="2 3">
    <name type="scientific">Bradyrhizobium lablabi</name>
    <dbReference type="NCBI Taxonomy" id="722472"/>
    <lineage>
        <taxon>Bacteria</taxon>
        <taxon>Pseudomonadati</taxon>
        <taxon>Pseudomonadota</taxon>
        <taxon>Alphaproteobacteria</taxon>
        <taxon>Hyphomicrobiales</taxon>
        <taxon>Nitrobacteraceae</taxon>
        <taxon>Bradyrhizobium</taxon>
    </lineage>
</organism>
<proteinExistence type="predicted"/>
<dbReference type="RefSeq" id="WP_057862301.1">
    <property type="nucleotide sequence ID" value="NZ_LLYB01000123.1"/>
</dbReference>
<dbReference type="EMBL" id="LLYB01000123">
    <property type="protein sequence ID" value="KRR17317.1"/>
    <property type="molecule type" value="Genomic_DNA"/>
</dbReference>